<dbReference type="Pfam" id="PF19044">
    <property type="entry name" value="P-loop_TraG"/>
    <property type="match status" value="1"/>
</dbReference>
<dbReference type="SUPFAM" id="SSF52540">
    <property type="entry name" value="P-loop containing nucleoside triphosphate hydrolases"/>
    <property type="match status" value="1"/>
</dbReference>
<dbReference type="Proteomes" id="UP000199337">
    <property type="component" value="Unassembled WGS sequence"/>
</dbReference>
<reference evidence="3" key="1">
    <citation type="submission" date="2016-10" db="EMBL/GenBank/DDBJ databases">
        <authorList>
            <person name="Varghese N."/>
            <person name="Submissions S."/>
        </authorList>
    </citation>
    <scope>NUCLEOTIDE SEQUENCE [LARGE SCALE GENOMIC DNA]</scope>
    <source>
        <strain evidence="3">DSM 17038</strain>
    </source>
</reference>
<dbReference type="InterPro" id="IPR027417">
    <property type="entry name" value="P-loop_NTPase"/>
</dbReference>
<protein>
    <submittedName>
        <fullName evidence="2">AAA-like domain-containing protein</fullName>
    </submittedName>
</protein>
<dbReference type="InterPro" id="IPR051162">
    <property type="entry name" value="T4SS_component"/>
</dbReference>
<evidence type="ECO:0000313" key="2">
    <source>
        <dbReference type="EMBL" id="SFH34378.1"/>
    </source>
</evidence>
<dbReference type="PANTHER" id="PTHR30121:SF6">
    <property type="entry name" value="SLR6007 PROTEIN"/>
    <property type="match status" value="1"/>
</dbReference>
<dbReference type="STRING" id="341036.SAMN05660649_04829"/>
<keyword evidence="3" id="KW-1185">Reference proteome</keyword>
<proteinExistence type="predicted"/>
<organism evidence="2 3">
    <name type="scientific">Desulfotruncus arcticus DSM 17038</name>
    <dbReference type="NCBI Taxonomy" id="1121424"/>
    <lineage>
        <taxon>Bacteria</taxon>
        <taxon>Bacillati</taxon>
        <taxon>Bacillota</taxon>
        <taxon>Clostridia</taxon>
        <taxon>Eubacteriales</taxon>
        <taxon>Desulfallaceae</taxon>
        <taxon>Desulfotruncus</taxon>
    </lineage>
</organism>
<gene>
    <name evidence="2" type="ORF">SAMN05660649_04829</name>
</gene>
<evidence type="ECO:0000313" key="3">
    <source>
        <dbReference type="Proteomes" id="UP000199337"/>
    </source>
</evidence>
<accession>A0A1I2Z8Z8</accession>
<dbReference type="AlphaFoldDB" id="A0A1I2Z8Z8"/>
<dbReference type="Gene3D" id="3.40.50.300">
    <property type="entry name" value="P-loop containing nucleotide triphosphate hydrolases"/>
    <property type="match status" value="2"/>
</dbReference>
<name>A0A1I2Z8Z8_9FIRM</name>
<evidence type="ECO:0000259" key="1">
    <source>
        <dbReference type="Pfam" id="PF19044"/>
    </source>
</evidence>
<dbReference type="EMBL" id="FOOX01000025">
    <property type="protein sequence ID" value="SFH34378.1"/>
    <property type="molecule type" value="Genomic_DNA"/>
</dbReference>
<sequence>MISKWLKNARVNTRVFLMEVITIKFILFKKDKKDKEDIAPARVPTLSQLFAPDRVKEYEDHIRIDDMYCRLLVVEILPELLCFGWFNAVTSMAGVTVSVTLYPYTQKEANNQVARNMTVVGSDLHLARKRGETTEIGKLETKYAFYYQLLTDINLRRNNLVAATVTVQVTAPTYEQMVHKCNQVKDILGATGVITMYDRQLEGFTNTLPFLRADLKEVHDVTVANAACLSPLLSSDFTHPSGIYFGKNETGSPALLDLFIGPPRLFGMHMFITGATRTGKSYTVKGITSRSMAHGISVVIIDPEGEYRKLVKSLGGVLVKFKPNMEPMFNIFDIEPDEDEETGRRYVDIAGKSEDICQLISSIIEAQTGEKITAEERALAGKAVRDEYLSKEITEDEESIYLPGGRVVEEGVYVGQSYKEMPTITSYVKRLGNMGATRLANIMQPFCRGGGMGFFDGQSIGSFYDNNLVVFDVSSLKTEFQRTYAMYVMLSWVWEKFVKKSKKRKMVVVDEAWLMMRHKDTAKFLSDLTRRGAKYNTSTMVASQSFREFTTEEGQVLMAQCDTKFFLKMQHNDARELGEIFKLPQGVINRIETFQPGQGILRAGLESAIVSFKGFHFEEYFLKSDPEAVLAR</sequence>
<dbReference type="InterPro" id="IPR043964">
    <property type="entry name" value="P-loop_TraG"/>
</dbReference>
<feature type="domain" description="TraG P-loop" evidence="1">
    <location>
        <begin position="242"/>
        <end position="570"/>
    </location>
</feature>
<dbReference type="PANTHER" id="PTHR30121">
    <property type="entry name" value="UNCHARACTERIZED PROTEIN YJGR-RELATED"/>
    <property type="match status" value="1"/>
</dbReference>
<dbReference type="CDD" id="cd01127">
    <property type="entry name" value="TrwB_TraG_TraD_VirD4"/>
    <property type="match status" value="2"/>
</dbReference>